<dbReference type="EMBL" id="FOIS01000001">
    <property type="protein sequence ID" value="SEV83019.1"/>
    <property type="molecule type" value="Genomic_DNA"/>
</dbReference>
<name>A0A1I0M413_9EURY</name>
<feature type="transmembrane region" description="Helical" evidence="1">
    <location>
        <begin position="12"/>
        <end position="34"/>
    </location>
</feature>
<feature type="transmembrane region" description="Helical" evidence="1">
    <location>
        <begin position="349"/>
        <end position="368"/>
    </location>
</feature>
<keyword evidence="3" id="KW-1185">Reference proteome</keyword>
<feature type="transmembrane region" description="Helical" evidence="1">
    <location>
        <begin position="309"/>
        <end position="328"/>
    </location>
</feature>
<dbReference type="OrthoDB" id="237187at2157"/>
<dbReference type="RefSeq" id="WP_049991085.1">
    <property type="nucleotide sequence ID" value="NZ_FOIS01000001.1"/>
</dbReference>
<dbReference type="InterPro" id="IPR031897">
    <property type="entry name" value="AglS"/>
</dbReference>
<protein>
    <submittedName>
        <fullName evidence="2">DolP-mannose mannosyltransferase</fullName>
    </submittedName>
</protein>
<dbReference type="Proteomes" id="UP000183275">
    <property type="component" value="Unassembled WGS sequence"/>
</dbReference>
<dbReference type="eggNOG" id="arCOG02043">
    <property type="taxonomic scope" value="Archaea"/>
</dbReference>
<feature type="transmembrane region" description="Helical" evidence="1">
    <location>
        <begin position="146"/>
        <end position="162"/>
    </location>
</feature>
<sequence length="449" mass="47617">MPIRIPLRARSDWIVVLGPIVAVLFAAGLATYLVTEWPAIATDPAFFQHTGWYVLNGGVPYVDVWDVNPPVPFGISAVLAVLSGGDMLVLHGLGVTLTAVVAAASVLLVGQVAHLATGNDAAAVAAGLAMLVVPELFLLSPEGVRAQFYALFFGVLALALVLRDRPFLAGAAAALSAGSWQSGAAFALLVVGMAYQRTDRRGALAAIAGGSVVTGAVLVAFAAAGALVPMVVQTVLAPLLAGSSYTLAERVYSILLVFGYGSMLLPVAFYGWARAVAVVDRRELWWVPAGGLIFGFQVLFVDMDGSTDALLWLAFVALGVGVAAERVTARRSSVTDPGDDAAPTIRRQWAVVAVVGLLVLAGLGWHYGSPQPQERLRTMEEAAEPDGDPLPIRPGDADVPSMQTIYWERMEPETCHYRLSWNEMRWIAMTDGQLDAHDCDGWPSRTDRG</sequence>
<keyword evidence="1" id="KW-1133">Transmembrane helix</keyword>
<evidence type="ECO:0000256" key="1">
    <source>
        <dbReference type="SAM" id="Phobius"/>
    </source>
</evidence>
<evidence type="ECO:0000313" key="3">
    <source>
        <dbReference type="Proteomes" id="UP000183275"/>
    </source>
</evidence>
<feature type="transmembrane region" description="Helical" evidence="1">
    <location>
        <begin position="121"/>
        <end position="139"/>
    </location>
</feature>
<dbReference type="Pfam" id="PF15971">
    <property type="entry name" value="Mannosyl_trans4"/>
    <property type="match status" value="1"/>
</dbReference>
<proteinExistence type="predicted"/>
<feature type="transmembrane region" description="Helical" evidence="1">
    <location>
        <begin position="203"/>
        <end position="231"/>
    </location>
</feature>
<organism evidence="2 3">
    <name type="scientific">Natrinema salifodinae</name>
    <dbReference type="NCBI Taxonomy" id="1202768"/>
    <lineage>
        <taxon>Archaea</taxon>
        <taxon>Methanobacteriati</taxon>
        <taxon>Methanobacteriota</taxon>
        <taxon>Stenosarchaea group</taxon>
        <taxon>Halobacteria</taxon>
        <taxon>Halobacteriales</taxon>
        <taxon>Natrialbaceae</taxon>
        <taxon>Natrinema</taxon>
    </lineage>
</organism>
<keyword evidence="1" id="KW-0812">Transmembrane</keyword>
<gene>
    <name evidence="2" type="ORF">SAMN05216285_0438</name>
</gene>
<keyword evidence="2" id="KW-0808">Transferase</keyword>
<accession>A0A1I0M413</accession>
<feature type="transmembrane region" description="Helical" evidence="1">
    <location>
        <begin position="251"/>
        <end position="272"/>
    </location>
</feature>
<feature type="transmembrane region" description="Helical" evidence="1">
    <location>
        <begin position="97"/>
        <end position="115"/>
    </location>
</feature>
<keyword evidence="2" id="KW-0328">Glycosyltransferase</keyword>
<evidence type="ECO:0000313" key="2">
    <source>
        <dbReference type="EMBL" id="SEV83019.1"/>
    </source>
</evidence>
<dbReference type="STRING" id="1202768.SAMN05216285_0438"/>
<feature type="transmembrane region" description="Helical" evidence="1">
    <location>
        <begin position="284"/>
        <end position="303"/>
    </location>
</feature>
<keyword evidence="1" id="KW-0472">Membrane</keyword>
<reference evidence="3" key="1">
    <citation type="submission" date="2016-10" db="EMBL/GenBank/DDBJ databases">
        <authorList>
            <person name="Varghese N."/>
        </authorList>
    </citation>
    <scope>NUCLEOTIDE SEQUENCE [LARGE SCALE GENOMIC DNA]</scope>
    <source>
        <strain evidence="3">CGMCC 1.12284</strain>
    </source>
</reference>
<dbReference type="GO" id="GO:0004169">
    <property type="term" value="F:dolichyl-phosphate-mannose-protein mannosyltransferase activity"/>
    <property type="evidence" value="ECO:0007669"/>
    <property type="project" value="InterPro"/>
</dbReference>
<dbReference type="AlphaFoldDB" id="A0A1I0M413"/>